<evidence type="ECO:0000313" key="1">
    <source>
        <dbReference type="EMBL" id="KUI58249.1"/>
    </source>
</evidence>
<dbReference type="EMBL" id="KN714710">
    <property type="protein sequence ID" value="KUI58249.1"/>
    <property type="molecule type" value="Genomic_DNA"/>
</dbReference>
<sequence length="208" mass="23223">MRECALIVRTWFMERIKHINLEEKEKKTCRKAVDYYTINVGTGARHASHLIAGQPVRTLRRFGNVRSESQGTTKPHLGPKTRNSYTALLKLAHFGDAHTLEVLKQVKDVTTLLTGVRGSAGDVGNASIHILLLYVTEGRQNLARSLCGGTIIGDDSRHDVAKFSLQVNEVVLVQRCDACFENVGRDELPNGPRGVVRDREVVRWGCMF</sequence>
<dbReference type="AlphaFoldDB" id="A0A194V2W9"/>
<proteinExistence type="predicted"/>
<keyword evidence="2" id="KW-1185">Reference proteome</keyword>
<organism evidence="1 2">
    <name type="scientific">Cytospora mali</name>
    <name type="common">Apple Valsa canker fungus</name>
    <name type="synonym">Valsa mali</name>
    <dbReference type="NCBI Taxonomy" id="578113"/>
    <lineage>
        <taxon>Eukaryota</taxon>
        <taxon>Fungi</taxon>
        <taxon>Dikarya</taxon>
        <taxon>Ascomycota</taxon>
        <taxon>Pezizomycotina</taxon>
        <taxon>Sordariomycetes</taxon>
        <taxon>Sordariomycetidae</taxon>
        <taxon>Diaporthales</taxon>
        <taxon>Cytosporaceae</taxon>
        <taxon>Cytospora</taxon>
    </lineage>
</organism>
<dbReference type="Proteomes" id="UP000078576">
    <property type="component" value="Unassembled WGS sequence"/>
</dbReference>
<gene>
    <name evidence="1" type="ORF">VP1G_10949</name>
</gene>
<protein>
    <submittedName>
        <fullName evidence="1">Uncharacterized protein</fullName>
    </submittedName>
</protein>
<accession>A0A194V2W9</accession>
<reference evidence="2" key="1">
    <citation type="submission" date="2014-12" db="EMBL/GenBank/DDBJ databases">
        <title>Genome Sequence of Valsa Canker Pathogens Uncovers a Specific Adaption of Colonization on Woody Bark.</title>
        <authorList>
            <person name="Yin Z."/>
            <person name="Liu H."/>
            <person name="Gao X."/>
            <person name="Li Z."/>
            <person name="Song N."/>
            <person name="Ke X."/>
            <person name="Dai Q."/>
            <person name="Wu Y."/>
            <person name="Sun Y."/>
            <person name="Xu J.-R."/>
            <person name="Kang Z.K."/>
            <person name="Wang L."/>
            <person name="Huang L."/>
        </authorList>
    </citation>
    <scope>NUCLEOTIDE SEQUENCE [LARGE SCALE GENOMIC DNA]</scope>
    <source>
        <strain evidence="2">SXYL134</strain>
    </source>
</reference>
<evidence type="ECO:0000313" key="2">
    <source>
        <dbReference type="Proteomes" id="UP000078576"/>
    </source>
</evidence>
<name>A0A194V2W9_CYTMA</name>